<keyword evidence="2" id="KW-1185">Reference proteome</keyword>
<dbReference type="Ensembl" id="ENSCMMT00000021750.1">
    <property type="protein sequence ID" value="ENSCMMP00000019817.1"/>
    <property type="gene ID" value="ENSCMMG00000012475.1"/>
</dbReference>
<organism evidence="1 2">
    <name type="scientific">Cairina moschata</name>
    <name type="common">Muscovy duck</name>
    <dbReference type="NCBI Taxonomy" id="8855"/>
    <lineage>
        <taxon>Eukaryota</taxon>
        <taxon>Metazoa</taxon>
        <taxon>Chordata</taxon>
        <taxon>Craniata</taxon>
        <taxon>Vertebrata</taxon>
        <taxon>Euteleostomi</taxon>
        <taxon>Archelosauria</taxon>
        <taxon>Archosauria</taxon>
        <taxon>Dinosauria</taxon>
        <taxon>Saurischia</taxon>
        <taxon>Theropoda</taxon>
        <taxon>Coelurosauria</taxon>
        <taxon>Aves</taxon>
        <taxon>Neognathae</taxon>
        <taxon>Galloanserae</taxon>
        <taxon>Anseriformes</taxon>
        <taxon>Anatidae</taxon>
        <taxon>Anatinae</taxon>
        <taxon>Cairina</taxon>
    </lineage>
</organism>
<reference evidence="1" key="3">
    <citation type="submission" date="2025-09" db="UniProtKB">
        <authorList>
            <consortium name="Ensembl"/>
        </authorList>
    </citation>
    <scope>IDENTIFICATION</scope>
</reference>
<reference evidence="1" key="1">
    <citation type="submission" date="2018-09" db="EMBL/GenBank/DDBJ databases">
        <title>Common duck and Muscovy duck high density SNP chip.</title>
        <authorList>
            <person name="Vignal A."/>
            <person name="Thebault N."/>
            <person name="Warren W.C."/>
        </authorList>
    </citation>
    <scope>NUCLEOTIDE SEQUENCE [LARGE SCALE GENOMIC DNA]</scope>
</reference>
<sequence>HRIGTSSCTKALLVDDAAGGQRQPQARSLARGWQHQDLSWAFPSCPAKFLLSGTAAAVQQTCRKCWPGLEIFVQM</sequence>
<dbReference type="Proteomes" id="UP000694556">
    <property type="component" value="Chromosome 19"/>
</dbReference>
<protein>
    <submittedName>
        <fullName evidence="1">Uncharacterized protein</fullName>
    </submittedName>
</protein>
<reference evidence="1" key="2">
    <citation type="submission" date="2025-08" db="UniProtKB">
        <authorList>
            <consortium name="Ensembl"/>
        </authorList>
    </citation>
    <scope>IDENTIFICATION</scope>
</reference>
<dbReference type="AlphaFoldDB" id="A0A8C3CI19"/>
<name>A0A8C3CI19_CAIMO</name>
<proteinExistence type="predicted"/>
<evidence type="ECO:0000313" key="1">
    <source>
        <dbReference type="Ensembl" id="ENSCMMP00000019817.1"/>
    </source>
</evidence>
<accession>A0A8C3CI19</accession>
<evidence type="ECO:0000313" key="2">
    <source>
        <dbReference type="Proteomes" id="UP000694556"/>
    </source>
</evidence>